<gene>
    <name evidence="1" type="ORF">R1flu_003398</name>
</gene>
<dbReference type="AlphaFoldDB" id="A0ABD1Y907"/>
<dbReference type="EMBL" id="JBHFFA010000006">
    <property type="protein sequence ID" value="KAL2623193.1"/>
    <property type="molecule type" value="Genomic_DNA"/>
</dbReference>
<proteinExistence type="predicted"/>
<sequence>MASQIDIKNWLKFESNWYDVWQQQIAAKFQLEKLWDIISGVEAKPASQAVAASSAAGALPANQNDIGTWNNKDAQALSAIWDCVKNNFFTKRQMKPGKR</sequence>
<keyword evidence="2" id="KW-1185">Reference proteome</keyword>
<dbReference type="Proteomes" id="UP001605036">
    <property type="component" value="Unassembled WGS sequence"/>
</dbReference>
<comment type="caution">
    <text evidence="1">The sequence shown here is derived from an EMBL/GenBank/DDBJ whole genome shotgun (WGS) entry which is preliminary data.</text>
</comment>
<organism evidence="1 2">
    <name type="scientific">Riccia fluitans</name>
    <dbReference type="NCBI Taxonomy" id="41844"/>
    <lineage>
        <taxon>Eukaryota</taxon>
        <taxon>Viridiplantae</taxon>
        <taxon>Streptophyta</taxon>
        <taxon>Embryophyta</taxon>
        <taxon>Marchantiophyta</taxon>
        <taxon>Marchantiopsida</taxon>
        <taxon>Marchantiidae</taxon>
        <taxon>Marchantiales</taxon>
        <taxon>Ricciaceae</taxon>
        <taxon>Riccia</taxon>
    </lineage>
</organism>
<accession>A0ABD1Y907</accession>
<evidence type="ECO:0000313" key="1">
    <source>
        <dbReference type="EMBL" id="KAL2623193.1"/>
    </source>
</evidence>
<reference evidence="1 2" key="1">
    <citation type="submission" date="2024-09" db="EMBL/GenBank/DDBJ databases">
        <title>Chromosome-scale assembly of Riccia fluitans.</title>
        <authorList>
            <person name="Paukszto L."/>
            <person name="Sawicki J."/>
            <person name="Karawczyk K."/>
            <person name="Piernik-Szablinska J."/>
            <person name="Szczecinska M."/>
            <person name="Mazdziarz M."/>
        </authorList>
    </citation>
    <scope>NUCLEOTIDE SEQUENCE [LARGE SCALE GENOMIC DNA]</scope>
    <source>
        <strain evidence="1">Rf_01</strain>
        <tissue evidence="1">Aerial parts of the thallus</tissue>
    </source>
</reference>
<evidence type="ECO:0000313" key="2">
    <source>
        <dbReference type="Proteomes" id="UP001605036"/>
    </source>
</evidence>
<protein>
    <submittedName>
        <fullName evidence="1">Uncharacterized protein</fullName>
    </submittedName>
</protein>
<name>A0ABD1Y907_9MARC</name>